<dbReference type="InterPro" id="IPR045090">
    <property type="entry name" value="Pept_M3A_M3B"/>
</dbReference>
<dbReference type="Gene3D" id="1.20.1050.40">
    <property type="entry name" value="Endopeptidase. Chain P, domain 1"/>
    <property type="match status" value="1"/>
</dbReference>
<dbReference type="PANTHER" id="PTHR11804">
    <property type="entry name" value="PROTEASE M3 THIMET OLIGOPEPTIDASE-RELATED"/>
    <property type="match status" value="1"/>
</dbReference>
<dbReference type="GO" id="GO:0005758">
    <property type="term" value="C:mitochondrial intermembrane space"/>
    <property type="evidence" value="ECO:0007669"/>
    <property type="project" value="TreeGrafter"/>
</dbReference>
<keyword evidence="5 9" id="KW-0479">Metal-binding</keyword>
<evidence type="ECO:0000256" key="9">
    <source>
        <dbReference type="RuleBase" id="RU003435"/>
    </source>
</evidence>
<comment type="similarity">
    <text evidence="2 9">Belongs to the peptidase M3 family.</text>
</comment>
<protein>
    <submittedName>
        <fullName evidence="11">Peptidase family M3</fullName>
    </submittedName>
</protein>
<dbReference type="GO" id="GO:0046872">
    <property type="term" value="F:metal ion binding"/>
    <property type="evidence" value="ECO:0007669"/>
    <property type="project" value="UniProtKB-UniRule"/>
</dbReference>
<evidence type="ECO:0000259" key="10">
    <source>
        <dbReference type="Pfam" id="PF01432"/>
    </source>
</evidence>
<name>A0A9P8V9N2_9PEZI</name>
<dbReference type="AlphaFoldDB" id="A0A9P8V9N2"/>
<dbReference type="InterPro" id="IPR024080">
    <property type="entry name" value="Neurolysin/TOP_N"/>
</dbReference>
<dbReference type="GO" id="GO:0006508">
    <property type="term" value="P:proteolysis"/>
    <property type="evidence" value="ECO:0007669"/>
    <property type="project" value="UniProtKB-KW"/>
</dbReference>
<evidence type="ECO:0000256" key="4">
    <source>
        <dbReference type="ARBA" id="ARBA00022670"/>
    </source>
</evidence>
<evidence type="ECO:0000256" key="5">
    <source>
        <dbReference type="ARBA" id="ARBA00022723"/>
    </source>
</evidence>
<keyword evidence="6 9" id="KW-0378">Hydrolase</keyword>
<organism evidence="11 12">
    <name type="scientific">Plectosphaerella plurivora</name>
    <dbReference type="NCBI Taxonomy" id="936078"/>
    <lineage>
        <taxon>Eukaryota</taxon>
        <taxon>Fungi</taxon>
        <taxon>Dikarya</taxon>
        <taxon>Ascomycota</taxon>
        <taxon>Pezizomycotina</taxon>
        <taxon>Sordariomycetes</taxon>
        <taxon>Hypocreomycetidae</taxon>
        <taxon>Glomerellales</taxon>
        <taxon>Plectosphaerellaceae</taxon>
        <taxon>Plectosphaerella</taxon>
    </lineage>
</organism>
<evidence type="ECO:0000313" key="11">
    <source>
        <dbReference type="EMBL" id="KAH6685932.1"/>
    </source>
</evidence>
<dbReference type="EMBL" id="JAGSXJ010000014">
    <property type="protein sequence ID" value="KAH6685932.1"/>
    <property type="molecule type" value="Genomic_DNA"/>
</dbReference>
<evidence type="ECO:0000313" key="12">
    <source>
        <dbReference type="Proteomes" id="UP000770015"/>
    </source>
</evidence>
<comment type="cofactor">
    <cofactor evidence="9">
        <name>Zn(2+)</name>
        <dbReference type="ChEBI" id="CHEBI:29105"/>
    </cofactor>
    <text evidence="9">Binds 1 zinc ion.</text>
</comment>
<dbReference type="PANTHER" id="PTHR11804:SF84">
    <property type="entry name" value="SACCHAROLYSIN"/>
    <property type="match status" value="1"/>
</dbReference>
<dbReference type="CDD" id="cd06455">
    <property type="entry name" value="M3A_TOP"/>
    <property type="match status" value="1"/>
</dbReference>
<proteinExistence type="inferred from homology"/>
<dbReference type="FunFam" id="3.40.390.10:FF:000006">
    <property type="entry name" value="Thimet oligopeptidase 1"/>
    <property type="match status" value="1"/>
</dbReference>
<keyword evidence="12" id="KW-1185">Reference proteome</keyword>
<comment type="caution">
    <text evidence="11">The sequence shown here is derived from an EMBL/GenBank/DDBJ whole genome shotgun (WGS) entry which is preliminary data.</text>
</comment>
<dbReference type="Gene3D" id="3.40.390.10">
    <property type="entry name" value="Collagenase (Catalytic Domain)"/>
    <property type="match status" value="1"/>
</dbReference>
<reference evidence="11" key="1">
    <citation type="journal article" date="2021" name="Nat. Commun.">
        <title>Genetic determinants of endophytism in the Arabidopsis root mycobiome.</title>
        <authorList>
            <person name="Mesny F."/>
            <person name="Miyauchi S."/>
            <person name="Thiergart T."/>
            <person name="Pickel B."/>
            <person name="Atanasova L."/>
            <person name="Karlsson M."/>
            <person name="Huettel B."/>
            <person name="Barry K.W."/>
            <person name="Haridas S."/>
            <person name="Chen C."/>
            <person name="Bauer D."/>
            <person name="Andreopoulos W."/>
            <person name="Pangilinan J."/>
            <person name="LaButti K."/>
            <person name="Riley R."/>
            <person name="Lipzen A."/>
            <person name="Clum A."/>
            <person name="Drula E."/>
            <person name="Henrissat B."/>
            <person name="Kohler A."/>
            <person name="Grigoriev I.V."/>
            <person name="Martin F.M."/>
            <person name="Hacquard S."/>
        </authorList>
    </citation>
    <scope>NUCLEOTIDE SEQUENCE</scope>
    <source>
        <strain evidence="11">MPI-SDFR-AT-0117</strain>
    </source>
</reference>
<keyword evidence="8 9" id="KW-0482">Metalloprotease</keyword>
<evidence type="ECO:0000256" key="7">
    <source>
        <dbReference type="ARBA" id="ARBA00022833"/>
    </source>
</evidence>
<evidence type="ECO:0000256" key="1">
    <source>
        <dbReference type="ARBA" id="ARBA00004496"/>
    </source>
</evidence>
<dbReference type="OrthoDB" id="534666at2759"/>
<feature type="domain" description="Peptidase M3A/M3B catalytic" evidence="10">
    <location>
        <begin position="225"/>
        <end position="699"/>
    </location>
</feature>
<dbReference type="InterPro" id="IPR024079">
    <property type="entry name" value="MetalloPept_cat_dom_sf"/>
</dbReference>
<dbReference type="GO" id="GO:0006518">
    <property type="term" value="P:peptide metabolic process"/>
    <property type="evidence" value="ECO:0007669"/>
    <property type="project" value="TreeGrafter"/>
</dbReference>
<dbReference type="InterPro" id="IPR001567">
    <property type="entry name" value="Pept_M3A_M3B_dom"/>
</dbReference>
<evidence type="ECO:0000256" key="8">
    <source>
        <dbReference type="ARBA" id="ARBA00023049"/>
    </source>
</evidence>
<dbReference type="Proteomes" id="UP000770015">
    <property type="component" value="Unassembled WGS sequence"/>
</dbReference>
<sequence length="702" mass="79350">MVSDKFKKPPQAPPVFTGTKESIVSDAKKLSDVTRTLLDKIVADVPADKATFQNVLGPIVADENEGALQSRILGFYQYVAESAELREASTEADKHMDEFGIEVAMREDVFNLVKATHDIKDSQNLDPESLRLLEKDYKGYLKFGLGLPAGPQRDRFKEIKKRLSQIQIEFQRNLNEENGGLWLTKEELDGVPSDVVDNLEKGKEGSENDGKIKLTFKYPDLFPTLKYAKNAETRRKVFINNENKCNQNVPLFQEAVVLRDEAARLLGYPNHAQLRIEDKMAKDTKTVNDFLGDLRSRLTAGGAKEVQHLLELKKKDTEARGVPYDGNYYLWDHKFYDRLMIEEEFSIDETKIAEYFPITSTINGMLKIFEELLGFSFVEVTPEDRDAISPTGSGKDIAWHQDVILFSVWDDASEGDGFVGYLYLDLHPRAGKYGHAANFNLQPGFLYANGSRRYPATALVCNFSKPTPSKPSLLKHDEVVTLFHELGHGIHDLAGRTKYSRFHGTSTVRDFVEAPSQMLENWCWTPSVLNALSNHYTSGEKIPDDLVEKLLLTKHVNSALFNLRQLHFGIYDMTIHTPKSHDEVKALELSKLYNDLRSELCNLKGPEVEGASSDWGNGQACFGHLIGGYDAGYYGYLFSEVYSTDMFYSVFKANPMDGKEGRRYRHTVLEKGGSQDEMKSLENFLGRKPSTEAFYKELGIPV</sequence>
<gene>
    <name evidence="11" type="ORF">F5X68DRAFT_209534</name>
</gene>
<accession>A0A9P8V9N2</accession>
<evidence type="ECO:0000256" key="2">
    <source>
        <dbReference type="ARBA" id="ARBA00006040"/>
    </source>
</evidence>
<dbReference type="FunFam" id="1.20.1050.40:FF:000001">
    <property type="entry name" value="Thimet oligopeptidase 1"/>
    <property type="match status" value="1"/>
</dbReference>
<dbReference type="GO" id="GO:0004222">
    <property type="term" value="F:metalloendopeptidase activity"/>
    <property type="evidence" value="ECO:0007669"/>
    <property type="project" value="InterPro"/>
</dbReference>
<evidence type="ECO:0000256" key="3">
    <source>
        <dbReference type="ARBA" id="ARBA00022490"/>
    </source>
</evidence>
<dbReference type="SUPFAM" id="SSF55486">
    <property type="entry name" value="Metalloproteases ('zincins'), catalytic domain"/>
    <property type="match status" value="1"/>
</dbReference>
<keyword evidence="3" id="KW-0963">Cytoplasm</keyword>
<dbReference type="Gene3D" id="1.10.1370.10">
    <property type="entry name" value="Neurolysin, domain 3"/>
    <property type="match status" value="1"/>
</dbReference>
<dbReference type="InterPro" id="IPR024077">
    <property type="entry name" value="Neurolysin/TOP_dom2"/>
</dbReference>
<comment type="subcellular location">
    <subcellularLocation>
        <location evidence="1">Cytoplasm</location>
    </subcellularLocation>
</comment>
<dbReference type="Pfam" id="PF01432">
    <property type="entry name" value="Peptidase_M3"/>
    <property type="match status" value="1"/>
</dbReference>
<keyword evidence="7 9" id="KW-0862">Zinc</keyword>
<evidence type="ECO:0000256" key="6">
    <source>
        <dbReference type="ARBA" id="ARBA00022801"/>
    </source>
</evidence>
<keyword evidence="4 9" id="KW-0645">Protease</keyword>